<evidence type="ECO:0008006" key="5">
    <source>
        <dbReference type="Google" id="ProtNLM"/>
    </source>
</evidence>
<proteinExistence type="inferred from homology"/>
<gene>
    <name evidence="3" type="ORF">VFPBJ_06104</name>
    <name evidence="2" type="ORF">VFPFJ_10816</name>
</gene>
<dbReference type="PANTHER" id="PTHR34598">
    <property type="entry name" value="BLL6449 PROTEIN"/>
    <property type="match status" value="1"/>
</dbReference>
<dbReference type="AlphaFoldDB" id="A0A179GTQ0"/>
<dbReference type="InterPro" id="IPR044053">
    <property type="entry name" value="AsaB-like"/>
</dbReference>
<reference evidence="3 4" key="1">
    <citation type="submission" date="2016-01" db="EMBL/GenBank/DDBJ databases">
        <title>Biosynthesis of antibiotic leucinostatins and their inhibition on Phytophthora in bio-control Purpureocillium lilacinum.</title>
        <authorList>
            <person name="Wang G."/>
            <person name="Liu Z."/>
            <person name="Lin R."/>
            <person name="Li E."/>
            <person name="Mao Z."/>
            <person name="Ling J."/>
            <person name="Yin W."/>
            <person name="Xie B."/>
        </authorList>
    </citation>
    <scope>NUCLEOTIDE SEQUENCE [LARGE SCALE GENOMIC DNA]</scope>
    <source>
        <strain evidence="3">PLBJ-1</strain>
        <strain evidence="2">PLFJ-1</strain>
    </source>
</reference>
<dbReference type="OMA" id="QRRFRII"/>
<evidence type="ECO:0000256" key="1">
    <source>
        <dbReference type="ARBA" id="ARBA00023604"/>
    </source>
</evidence>
<evidence type="ECO:0000313" key="3">
    <source>
        <dbReference type="EMBL" id="OAQ80519.1"/>
    </source>
</evidence>
<dbReference type="Proteomes" id="UP000078240">
    <property type="component" value="Unassembled WGS sequence"/>
</dbReference>
<name>A0A179GTQ0_PURLI</name>
<dbReference type="EMBL" id="LSBH01000004">
    <property type="protein sequence ID" value="OAQ80519.1"/>
    <property type="molecule type" value="Genomic_DNA"/>
</dbReference>
<protein>
    <recommendedName>
        <fullName evidence="5">Methyltransferase</fullName>
    </recommendedName>
</protein>
<organism evidence="3 4">
    <name type="scientific">Purpureocillium lilacinum</name>
    <name type="common">Paecilomyces lilacinus</name>
    <dbReference type="NCBI Taxonomy" id="33203"/>
    <lineage>
        <taxon>Eukaryota</taxon>
        <taxon>Fungi</taxon>
        <taxon>Dikarya</taxon>
        <taxon>Ascomycota</taxon>
        <taxon>Pezizomycotina</taxon>
        <taxon>Sordariomycetes</taxon>
        <taxon>Hypocreomycetidae</taxon>
        <taxon>Hypocreales</taxon>
        <taxon>Ophiocordycipitaceae</taxon>
        <taxon>Purpureocillium</taxon>
    </lineage>
</organism>
<comment type="similarity">
    <text evidence="1">Belongs to the asaB hydroxylase/desaturase family.</text>
</comment>
<evidence type="ECO:0000313" key="2">
    <source>
        <dbReference type="EMBL" id="OAQ75826.1"/>
    </source>
</evidence>
<evidence type="ECO:0000313" key="4">
    <source>
        <dbReference type="Proteomes" id="UP000078240"/>
    </source>
</evidence>
<dbReference type="PANTHER" id="PTHR34598:SF3">
    <property type="entry name" value="OXIDOREDUCTASE AN1597"/>
    <property type="match status" value="1"/>
</dbReference>
<sequence length="282" mass="31963">MASGTICAPVKYLRRLPLYDHEKPFQYLIPIPPDSKDQRTTNVEFETRGQTFTDIRHRLGNFDLDSNGFEVKSVPTSLQAAEATDQDVIRGRYLPEVEKILKDNVAGGFDRVVFFDWRVRDAAVPEEATKMKMSDLAGCLRPVGHVHIDHAPRAIVGRVQSLHVAGDDSNFLLRGRVRVINVWRPLDHPVEDFPLAFCDASTLAEQDIVECDHVRRNYRGATLYPHFNPGQKFYYVGGQTPDEVVLFKIFDSDPDVRAKSEMCALLLWSPFANANLEAAEEY</sequence>
<accession>A0A179GTQ0</accession>
<dbReference type="NCBIfam" id="NF041278">
    <property type="entry name" value="CmcJ_NvfI_EfuI"/>
    <property type="match status" value="1"/>
</dbReference>
<dbReference type="Proteomes" id="UP000078340">
    <property type="component" value="Unassembled WGS sequence"/>
</dbReference>
<comment type="caution">
    <text evidence="3">The sequence shown here is derived from an EMBL/GenBank/DDBJ whole genome shotgun (WGS) entry which is preliminary data.</text>
</comment>
<dbReference type="EMBL" id="LSBI01000016">
    <property type="protein sequence ID" value="OAQ75826.1"/>
    <property type="molecule type" value="Genomic_DNA"/>
</dbReference>
<dbReference type="GO" id="GO:0016491">
    <property type="term" value="F:oxidoreductase activity"/>
    <property type="evidence" value="ECO:0007669"/>
    <property type="project" value="InterPro"/>
</dbReference>